<comment type="caution">
    <text evidence="1">The sequence shown here is derived from an EMBL/GenBank/DDBJ whole genome shotgun (WGS) entry which is preliminary data.</text>
</comment>
<gene>
    <name evidence="1" type="ORF">HMPREF3226_02526</name>
</gene>
<evidence type="ECO:0000313" key="1">
    <source>
        <dbReference type="EMBL" id="KXA33230.1"/>
    </source>
</evidence>
<protein>
    <submittedName>
        <fullName evidence="1">Uncharacterized protein</fullName>
    </submittedName>
</protein>
<reference evidence="2" key="1">
    <citation type="submission" date="2016-01" db="EMBL/GenBank/DDBJ databases">
        <authorList>
            <person name="Mitreva M."/>
            <person name="Pepin K.H."/>
            <person name="Mihindukulasuriya K.A."/>
            <person name="Fulton R."/>
            <person name="Fronick C."/>
            <person name="O'Laughlin M."/>
            <person name="Miner T."/>
            <person name="Herter B."/>
            <person name="Rosa B.A."/>
            <person name="Cordes M."/>
            <person name="Tomlinson C."/>
            <person name="Wollam A."/>
            <person name="Palsikar V.B."/>
            <person name="Mardis E.R."/>
            <person name="Wilson R.K."/>
        </authorList>
    </citation>
    <scope>NUCLEOTIDE SEQUENCE [LARGE SCALE GENOMIC DNA]</scope>
    <source>
        <strain evidence="2">MJR7716</strain>
    </source>
</reference>
<keyword evidence="2" id="KW-1185">Reference proteome</keyword>
<evidence type="ECO:0000313" key="2">
    <source>
        <dbReference type="Proteomes" id="UP000070533"/>
    </source>
</evidence>
<sequence length="50" mass="5528">MTIWGSWNLNNKNGTYSDAFQPKCHNLNKCLKSLASLLLTAFGNKGNKKG</sequence>
<proteinExistence type="predicted"/>
<dbReference type="PATRIC" id="fig|28128.5.peg.2595"/>
<name>A0A133PVA0_9BACT</name>
<dbReference type="EMBL" id="LRQG01000227">
    <property type="protein sequence ID" value="KXA33230.1"/>
    <property type="molecule type" value="Genomic_DNA"/>
</dbReference>
<dbReference type="STRING" id="28128.HMPREF3226_02526"/>
<accession>A0A133PVA0</accession>
<organism evidence="1 2">
    <name type="scientific">Prevotella corporis</name>
    <dbReference type="NCBI Taxonomy" id="28128"/>
    <lineage>
        <taxon>Bacteria</taxon>
        <taxon>Pseudomonadati</taxon>
        <taxon>Bacteroidota</taxon>
        <taxon>Bacteroidia</taxon>
        <taxon>Bacteroidales</taxon>
        <taxon>Prevotellaceae</taxon>
        <taxon>Prevotella</taxon>
    </lineage>
</organism>
<dbReference type="AlphaFoldDB" id="A0A133PVA0"/>
<dbReference type="Proteomes" id="UP000070533">
    <property type="component" value="Unassembled WGS sequence"/>
</dbReference>